<sequence length="226" mass="26143">METKPSYTKANRIDKRFSFQGCVVVDAIGRSGGLMLMWKEESLLELINYSQHHINVRVSDEPGNNRWLLSCFYGQPVSNLRSKTWDLLTSFKPEVGGWGVIGDFNEVLYSDEKEGGNPRSESLMRLFREVLEEGSLYDLGWMGNKFNWSNCHEDDSFTRERLDRAIANAKWKTQYPVHTVETLPTICSDHSPILLYCSIERCSIQRWHHFSSMRPAGTMRRVAVRL</sequence>
<dbReference type="PANTHER" id="PTHR33710">
    <property type="entry name" value="BNAC02G09200D PROTEIN"/>
    <property type="match status" value="1"/>
</dbReference>
<accession>A0A8T1R9R3</accession>
<keyword evidence="2" id="KW-1185">Reference proteome</keyword>
<organism evidence="1 2">
    <name type="scientific">Carya illinoinensis</name>
    <name type="common">Pecan</name>
    <dbReference type="NCBI Taxonomy" id="32201"/>
    <lineage>
        <taxon>Eukaryota</taxon>
        <taxon>Viridiplantae</taxon>
        <taxon>Streptophyta</taxon>
        <taxon>Embryophyta</taxon>
        <taxon>Tracheophyta</taxon>
        <taxon>Spermatophyta</taxon>
        <taxon>Magnoliopsida</taxon>
        <taxon>eudicotyledons</taxon>
        <taxon>Gunneridae</taxon>
        <taxon>Pentapetalae</taxon>
        <taxon>rosids</taxon>
        <taxon>fabids</taxon>
        <taxon>Fagales</taxon>
        <taxon>Juglandaceae</taxon>
        <taxon>Carya</taxon>
    </lineage>
</organism>
<name>A0A8T1R9R3_CARIL</name>
<dbReference type="Proteomes" id="UP000811609">
    <property type="component" value="Chromosome 2"/>
</dbReference>
<comment type="caution">
    <text evidence="1">The sequence shown here is derived from an EMBL/GenBank/DDBJ whole genome shotgun (WGS) entry which is preliminary data.</text>
</comment>
<evidence type="ECO:0000313" key="1">
    <source>
        <dbReference type="EMBL" id="KAG6663838.1"/>
    </source>
</evidence>
<gene>
    <name evidence="1" type="ORF">CIPAW_02G050900</name>
</gene>
<protein>
    <recommendedName>
        <fullName evidence="3">Endonuclease/exonuclease/phosphatase domain-containing protein</fullName>
    </recommendedName>
</protein>
<reference evidence="1" key="1">
    <citation type="submission" date="2020-12" db="EMBL/GenBank/DDBJ databases">
        <title>WGS assembly of Carya illinoinensis cv. Pawnee.</title>
        <authorList>
            <person name="Platts A."/>
            <person name="Shu S."/>
            <person name="Wright S."/>
            <person name="Barry K."/>
            <person name="Edger P."/>
            <person name="Pires J.C."/>
            <person name="Schmutz J."/>
        </authorList>
    </citation>
    <scope>NUCLEOTIDE SEQUENCE</scope>
    <source>
        <tissue evidence="1">Leaf</tissue>
    </source>
</reference>
<proteinExistence type="predicted"/>
<dbReference type="PANTHER" id="PTHR33710:SF62">
    <property type="entry name" value="DUF4283 DOMAIN PROTEIN"/>
    <property type="match status" value="1"/>
</dbReference>
<evidence type="ECO:0000313" key="2">
    <source>
        <dbReference type="Proteomes" id="UP000811609"/>
    </source>
</evidence>
<evidence type="ECO:0008006" key="3">
    <source>
        <dbReference type="Google" id="ProtNLM"/>
    </source>
</evidence>
<dbReference type="EMBL" id="CM031810">
    <property type="protein sequence ID" value="KAG6663838.1"/>
    <property type="molecule type" value="Genomic_DNA"/>
</dbReference>
<dbReference type="AlphaFoldDB" id="A0A8T1R9R3"/>